<evidence type="ECO:0000313" key="1">
    <source>
        <dbReference type="EMBL" id="AES59171.1"/>
    </source>
</evidence>
<dbReference type="HOGENOM" id="CLU_1588893_0_0_1"/>
<evidence type="ECO:0000313" key="3">
    <source>
        <dbReference type="Proteomes" id="UP000002051"/>
    </source>
</evidence>
<dbReference type="EMBL" id="CM001217">
    <property type="protein sequence ID" value="AES59171.1"/>
    <property type="molecule type" value="Genomic_DNA"/>
</dbReference>
<protein>
    <submittedName>
        <fullName evidence="1 2">Uncharacterized protein</fullName>
    </submittedName>
</protein>
<reference evidence="2" key="3">
    <citation type="submission" date="2015-04" db="UniProtKB">
        <authorList>
            <consortium name="EnsemblPlants"/>
        </authorList>
    </citation>
    <scope>IDENTIFICATION</scope>
    <source>
        <strain evidence="2">cv. Jemalong A17</strain>
    </source>
</reference>
<reference evidence="1 3" key="2">
    <citation type="journal article" date="2014" name="BMC Genomics">
        <title>An improved genome release (version Mt4.0) for the model legume Medicago truncatula.</title>
        <authorList>
            <person name="Tang H."/>
            <person name="Krishnakumar V."/>
            <person name="Bidwell S."/>
            <person name="Rosen B."/>
            <person name="Chan A."/>
            <person name="Zhou S."/>
            <person name="Gentzbittel L."/>
            <person name="Childs K.L."/>
            <person name="Yandell M."/>
            <person name="Gundlach H."/>
            <person name="Mayer K.F."/>
            <person name="Schwartz D.C."/>
            <person name="Town C.D."/>
        </authorList>
    </citation>
    <scope>GENOME REANNOTATION</scope>
    <source>
        <strain evidence="2 3">cv. Jemalong A17</strain>
    </source>
</reference>
<sequence length="168" mass="19355">MHFHIFGGRVRKIEGGIRNNQWILDDNLRANSIVELLYNGPWNMVRFLLSPQHISLPPNSLSYYGGVGFTTTYEGVSVKTTKIVEALMWQCFVEVLSGHSSLSECASSLQTKCNGIVESQVQHVEPLEEGVENERKMMWRREELNEFNIVELGEINILWIKWVTRVIF</sequence>
<evidence type="ECO:0000313" key="2">
    <source>
        <dbReference type="EnsemblPlants" id="AES59171"/>
    </source>
</evidence>
<organism evidence="1 3">
    <name type="scientific">Medicago truncatula</name>
    <name type="common">Barrel medic</name>
    <name type="synonym">Medicago tribuloides</name>
    <dbReference type="NCBI Taxonomy" id="3880"/>
    <lineage>
        <taxon>Eukaryota</taxon>
        <taxon>Viridiplantae</taxon>
        <taxon>Streptophyta</taxon>
        <taxon>Embryophyta</taxon>
        <taxon>Tracheophyta</taxon>
        <taxon>Spermatophyta</taxon>
        <taxon>Magnoliopsida</taxon>
        <taxon>eudicotyledons</taxon>
        <taxon>Gunneridae</taxon>
        <taxon>Pentapetalae</taxon>
        <taxon>rosids</taxon>
        <taxon>fabids</taxon>
        <taxon>Fabales</taxon>
        <taxon>Fabaceae</taxon>
        <taxon>Papilionoideae</taxon>
        <taxon>50 kb inversion clade</taxon>
        <taxon>NPAAA clade</taxon>
        <taxon>Hologalegina</taxon>
        <taxon>IRL clade</taxon>
        <taxon>Trifolieae</taxon>
        <taxon>Medicago</taxon>
    </lineage>
</organism>
<dbReference type="AlphaFoldDB" id="G7I901"/>
<proteinExistence type="predicted"/>
<dbReference type="Proteomes" id="UP000002051">
    <property type="component" value="Unassembled WGS sequence"/>
</dbReference>
<name>G7I901_MEDTR</name>
<keyword evidence="3" id="KW-1185">Reference proteome</keyword>
<dbReference type="EnsemblPlants" id="AES59171">
    <property type="protein sequence ID" value="AES59171"/>
    <property type="gene ID" value="MTR_1g015270"/>
</dbReference>
<accession>G7I901</accession>
<reference evidence="1 3" key="1">
    <citation type="journal article" date="2011" name="Nature">
        <title>The Medicago genome provides insight into the evolution of rhizobial symbioses.</title>
        <authorList>
            <person name="Young N.D."/>
            <person name="Debelle F."/>
            <person name="Oldroyd G.E."/>
            <person name="Geurts R."/>
            <person name="Cannon S.B."/>
            <person name="Udvardi M.K."/>
            <person name="Benedito V.A."/>
            <person name="Mayer K.F."/>
            <person name="Gouzy J."/>
            <person name="Schoof H."/>
            <person name="Van de Peer Y."/>
            <person name="Proost S."/>
            <person name="Cook D.R."/>
            <person name="Meyers B.C."/>
            <person name="Spannagl M."/>
            <person name="Cheung F."/>
            <person name="De Mita S."/>
            <person name="Krishnakumar V."/>
            <person name="Gundlach H."/>
            <person name="Zhou S."/>
            <person name="Mudge J."/>
            <person name="Bharti A.K."/>
            <person name="Murray J.D."/>
            <person name="Naoumkina M.A."/>
            <person name="Rosen B."/>
            <person name="Silverstein K.A."/>
            <person name="Tang H."/>
            <person name="Rombauts S."/>
            <person name="Zhao P.X."/>
            <person name="Zhou P."/>
            <person name="Barbe V."/>
            <person name="Bardou P."/>
            <person name="Bechner M."/>
            <person name="Bellec A."/>
            <person name="Berger A."/>
            <person name="Berges H."/>
            <person name="Bidwell S."/>
            <person name="Bisseling T."/>
            <person name="Choisne N."/>
            <person name="Couloux A."/>
            <person name="Denny R."/>
            <person name="Deshpande S."/>
            <person name="Dai X."/>
            <person name="Doyle J.J."/>
            <person name="Dudez A.M."/>
            <person name="Farmer A.D."/>
            <person name="Fouteau S."/>
            <person name="Franken C."/>
            <person name="Gibelin C."/>
            <person name="Gish J."/>
            <person name="Goldstein S."/>
            <person name="Gonzalez A.J."/>
            <person name="Green P.J."/>
            <person name="Hallab A."/>
            <person name="Hartog M."/>
            <person name="Hua A."/>
            <person name="Humphray S.J."/>
            <person name="Jeong D.H."/>
            <person name="Jing Y."/>
            <person name="Jocker A."/>
            <person name="Kenton S.M."/>
            <person name="Kim D.J."/>
            <person name="Klee K."/>
            <person name="Lai H."/>
            <person name="Lang C."/>
            <person name="Lin S."/>
            <person name="Macmil S.L."/>
            <person name="Magdelenat G."/>
            <person name="Matthews L."/>
            <person name="McCorrison J."/>
            <person name="Monaghan E.L."/>
            <person name="Mun J.H."/>
            <person name="Najar F.Z."/>
            <person name="Nicholson C."/>
            <person name="Noirot C."/>
            <person name="O'Bleness M."/>
            <person name="Paule C.R."/>
            <person name="Poulain J."/>
            <person name="Prion F."/>
            <person name="Qin B."/>
            <person name="Qu C."/>
            <person name="Retzel E.F."/>
            <person name="Riddle C."/>
            <person name="Sallet E."/>
            <person name="Samain S."/>
            <person name="Samson N."/>
            <person name="Sanders I."/>
            <person name="Saurat O."/>
            <person name="Scarpelli C."/>
            <person name="Schiex T."/>
            <person name="Segurens B."/>
            <person name="Severin A.J."/>
            <person name="Sherrier D.J."/>
            <person name="Shi R."/>
            <person name="Sims S."/>
            <person name="Singer S.R."/>
            <person name="Sinharoy S."/>
            <person name="Sterck L."/>
            <person name="Viollet A."/>
            <person name="Wang B.B."/>
            <person name="Wang K."/>
            <person name="Wang M."/>
            <person name="Wang X."/>
            <person name="Warfsmann J."/>
            <person name="Weissenbach J."/>
            <person name="White D.D."/>
            <person name="White J.D."/>
            <person name="Wiley G.B."/>
            <person name="Wincker P."/>
            <person name="Xing Y."/>
            <person name="Yang L."/>
            <person name="Yao Z."/>
            <person name="Ying F."/>
            <person name="Zhai J."/>
            <person name="Zhou L."/>
            <person name="Zuber A."/>
            <person name="Denarie J."/>
            <person name="Dixon R.A."/>
            <person name="May G.D."/>
            <person name="Schwartz D.C."/>
            <person name="Rogers J."/>
            <person name="Quetier F."/>
            <person name="Town C.D."/>
            <person name="Roe B.A."/>
        </authorList>
    </citation>
    <scope>NUCLEOTIDE SEQUENCE [LARGE SCALE GENOMIC DNA]</scope>
    <source>
        <strain evidence="1">A17</strain>
        <strain evidence="2 3">cv. Jemalong A17</strain>
    </source>
</reference>
<dbReference type="PaxDb" id="3880-AES59171"/>
<gene>
    <name evidence="1" type="ordered locus">MTR_1g015270</name>
</gene>